<evidence type="ECO:0000313" key="1">
    <source>
        <dbReference type="EMBL" id="CAD2073978.1"/>
    </source>
</evidence>
<dbReference type="EMBL" id="CAJEWB010000007">
    <property type="protein sequence ID" value="CAD2073978.1"/>
    <property type="molecule type" value="Genomic_DNA"/>
</dbReference>
<proteinExistence type="predicted"/>
<sequence>MKKEELNSNIPMGRGMIKWAPFATMPEQFESVQNIIHSQDKIKRPILTDDRVDLMSRKMSYALHHKLPVKIEYYYDGFRYSVDVEIIKIDQWSEVLIGRYIDSLDSFFIPFIDILEISLL</sequence>
<dbReference type="InterPro" id="IPR014962">
    <property type="entry name" value="YolD"/>
</dbReference>
<organism evidence="1 2">
    <name type="scientific">Phocicoccus pinnipedialis</name>
    <dbReference type="NCBI Taxonomy" id="110845"/>
    <lineage>
        <taxon>Bacteria</taxon>
        <taxon>Bacillati</taxon>
        <taxon>Bacillota</taxon>
        <taxon>Bacilli</taxon>
        <taxon>Bacillales</taxon>
        <taxon>Salinicoccaceae</taxon>
        <taxon>Phocicoccus</taxon>
    </lineage>
</organism>
<evidence type="ECO:0000313" key="2">
    <source>
        <dbReference type="Proteomes" id="UP000588186"/>
    </source>
</evidence>
<dbReference type="Pfam" id="PF08863">
    <property type="entry name" value="YolD"/>
    <property type="match status" value="1"/>
</dbReference>
<dbReference type="Proteomes" id="UP000588186">
    <property type="component" value="Unassembled WGS sequence"/>
</dbReference>
<dbReference type="AlphaFoldDB" id="A0A6V7RAJ1"/>
<accession>A0A6V7RAJ1</accession>
<reference evidence="1 2" key="1">
    <citation type="submission" date="2020-07" db="EMBL/GenBank/DDBJ databases">
        <authorList>
            <person name="Criscuolo A."/>
        </authorList>
    </citation>
    <scope>NUCLEOTIDE SEQUENCE [LARGE SCALE GENOMIC DNA]</scope>
    <source>
        <strain evidence="1">CIP107946</strain>
    </source>
</reference>
<dbReference type="PANTHER" id="PTHR40051">
    <property type="entry name" value="IG HYPOTHETICAL 15966"/>
    <property type="match status" value="1"/>
</dbReference>
<name>A0A6V7RAJ1_9BACL</name>
<keyword evidence="2" id="KW-1185">Reference proteome</keyword>
<dbReference type="PANTHER" id="PTHR40051:SF1">
    <property type="entry name" value="YOLD-LIKE FAMILY PROTEIN"/>
    <property type="match status" value="1"/>
</dbReference>
<comment type="caution">
    <text evidence="1">The sequence shown here is derived from an EMBL/GenBank/DDBJ whole genome shotgun (WGS) entry which is preliminary data.</text>
</comment>
<gene>
    <name evidence="1" type="ORF">JEOPIN946_00779</name>
</gene>
<protein>
    <submittedName>
        <fullName evidence="1">YolD-like protein</fullName>
    </submittedName>
</protein>